<comment type="caution">
    <text evidence="1">The sequence shown here is derived from an EMBL/GenBank/DDBJ whole genome shotgun (WGS) entry which is preliminary data.</text>
</comment>
<evidence type="ECO:0000313" key="1">
    <source>
        <dbReference type="EMBL" id="CAG9327021.1"/>
    </source>
</evidence>
<reference evidence="1" key="1">
    <citation type="submission" date="2021-09" db="EMBL/GenBank/DDBJ databases">
        <authorList>
            <consortium name="AG Swart"/>
            <person name="Singh M."/>
            <person name="Singh A."/>
            <person name="Seah K."/>
            <person name="Emmerich C."/>
        </authorList>
    </citation>
    <scope>NUCLEOTIDE SEQUENCE</scope>
    <source>
        <strain evidence="1">ATCC30299</strain>
    </source>
</reference>
<proteinExistence type="predicted"/>
<sequence>MVHLSKINFKAHIIINNKLMMDLRQSDNFENKQNITLRQQDKREPSAVDIFFLFYTVKSLEQRFMEETL</sequence>
<gene>
    <name evidence="1" type="ORF">BSTOLATCC_MIC42279</name>
</gene>
<name>A0AAU9JR66_9CILI</name>
<accession>A0AAU9JR66</accession>
<dbReference type="AlphaFoldDB" id="A0AAU9JR66"/>
<organism evidence="1 2">
    <name type="scientific">Blepharisma stoltei</name>
    <dbReference type="NCBI Taxonomy" id="1481888"/>
    <lineage>
        <taxon>Eukaryota</taxon>
        <taxon>Sar</taxon>
        <taxon>Alveolata</taxon>
        <taxon>Ciliophora</taxon>
        <taxon>Postciliodesmatophora</taxon>
        <taxon>Heterotrichea</taxon>
        <taxon>Heterotrichida</taxon>
        <taxon>Blepharismidae</taxon>
        <taxon>Blepharisma</taxon>
    </lineage>
</organism>
<dbReference type="Proteomes" id="UP001162131">
    <property type="component" value="Unassembled WGS sequence"/>
</dbReference>
<keyword evidence="2" id="KW-1185">Reference proteome</keyword>
<dbReference type="EMBL" id="CAJZBQ010000041">
    <property type="protein sequence ID" value="CAG9327021.1"/>
    <property type="molecule type" value="Genomic_DNA"/>
</dbReference>
<protein>
    <submittedName>
        <fullName evidence="1">Uncharacterized protein</fullName>
    </submittedName>
</protein>
<evidence type="ECO:0000313" key="2">
    <source>
        <dbReference type="Proteomes" id="UP001162131"/>
    </source>
</evidence>